<proteinExistence type="predicted"/>
<keyword evidence="3" id="KW-1185">Reference proteome</keyword>
<dbReference type="InterPro" id="IPR036583">
    <property type="entry name" value="23S_rRNA_IVS_sf"/>
</dbReference>
<dbReference type="RefSeq" id="WP_019150900.1">
    <property type="nucleotide sequence ID" value="NZ_CP102252.1"/>
</dbReference>
<protein>
    <submittedName>
        <fullName evidence="2">Four helix bundle protein</fullName>
    </submittedName>
</protein>
<accession>A0ABY5V4R4</accession>
<dbReference type="Gene3D" id="1.20.1440.60">
    <property type="entry name" value="23S rRNA-intervening sequence"/>
    <property type="match status" value="1"/>
</dbReference>
<dbReference type="Proteomes" id="UP001058267">
    <property type="component" value="Chromosome"/>
</dbReference>
<name>A0ABY5V4R4_9BACT</name>
<gene>
    <name evidence="2" type="ORF">NQ519_12075</name>
</gene>
<reference evidence="2" key="1">
    <citation type="journal article" date="2022" name="Cell">
        <title>Design, construction, and in vivo augmentation of a complex gut microbiome.</title>
        <authorList>
            <person name="Cheng A.G."/>
            <person name="Ho P.Y."/>
            <person name="Aranda-Diaz A."/>
            <person name="Jain S."/>
            <person name="Yu F.B."/>
            <person name="Meng X."/>
            <person name="Wang M."/>
            <person name="Iakiviak M."/>
            <person name="Nagashima K."/>
            <person name="Zhao A."/>
            <person name="Murugkar P."/>
            <person name="Patil A."/>
            <person name="Atabakhsh K."/>
            <person name="Weakley A."/>
            <person name="Yan J."/>
            <person name="Brumbaugh A.R."/>
            <person name="Higginbottom S."/>
            <person name="Dimas A."/>
            <person name="Shiver A.L."/>
            <person name="Deutschbauer A."/>
            <person name="Neff N."/>
            <person name="Sonnenburg J.L."/>
            <person name="Huang K.C."/>
            <person name="Fischbach M.A."/>
        </authorList>
    </citation>
    <scope>NUCLEOTIDE SEQUENCE</scope>
    <source>
        <strain evidence="2">JC50</strain>
    </source>
</reference>
<dbReference type="CDD" id="cd16376">
    <property type="entry name" value="Avd_like"/>
    <property type="match status" value="1"/>
</dbReference>
<dbReference type="EMBL" id="CP102252">
    <property type="protein sequence ID" value="UWN64482.1"/>
    <property type="molecule type" value="Genomic_DNA"/>
</dbReference>
<sequence>MAHYQNLPVFKDAYDLLLRVYTVSRTFQRDFRYTIGEDLKKMLMTMMLCLFRANRSREKLCEVALCREHIEEVKIYLRILHDLKQLSLKQYVLLCERAEAISKQLAAWDKYLTKNAVVRRDGGESNDL</sequence>
<evidence type="ECO:0000259" key="1">
    <source>
        <dbReference type="Pfam" id="PF22296"/>
    </source>
</evidence>
<dbReference type="InterPro" id="IPR055360">
    <property type="entry name" value="bAvd"/>
</dbReference>
<dbReference type="SUPFAM" id="SSF158446">
    <property type="entry name" value="IVS-encoded protein-like"/>
    <property type="match status" value="1"/>
</dbReference>
<evidence type="ECO:0000313" key="3">
    <source>
        <dbReference type="Proteomes" id="UP001058267"/>
    </source>
</evidence>
<feature type="domain" description="bAvd-like" evidence="1">
    <location>
        <begin position="13"/>
        <end position="111"/>
    </location>
</feature>
<evidence type="ECO:0000313" key="2">
    <source>
        <dbReference type="EMBL" id="UWN64482.1"/>
    </source>
</evidence>
<dbReference type="Pfam" id="PF22296">
    <property type="entry name" value="bAvd"/>
    <property type="match status" value="1"/>
</dbReference>
<organism evidence="2 3">
    <name type="scientific">Alistipes senegalensis JC50</name>
    <dbReference type="NCBI Taxonomy" id="1033732"/>
    <lineage>
        <taxon>Bacteria</taxon>
        <taxon>Pseudomonadati</taxon>
        <taxon>Bacteroidota</taxon>
        <taxon>Bacteroidia</taxon>
        <taxon>Bacteroidales</taxon>
        <taxon>Rikenellaceae</taxon>
        <taxon>Alistipes</taxon>
    </lineage>
</organism>